<evidence type="ECO:0000259" key="2">
    <source>
        <dbReference type="PROSITE" id="PS50987"/>
    </source>
</evidence>
<dbReference type="InterPro" id="IPR023485">
    <property type="entry name" value="Ptyr_pPase"/>
</dbReference>
<feature type="domain" description="HTH arsR-type" evidence="2">
    <location>
        <begin position="1"/>
        <end position="98"/>
    </location>
</feature>
<dbReference type="SUPFAM" id="SSF52788">
    <property type="entry name" value="Phosphotyrosine protein phosphatases I"/>
    <property type="match status" value="1"/>
</dbReference>
<dbReference type="Gene3D" id="3.40.50.2300">
    <property type="match status" value="1"/>
</dbReference>
<evidence type="ECO:0000313" key="4">
    <source>
        <dbReference type="Proteomes" id="UP000002008"/>
    </source>
</evidence>
<dbReference type="PANTHER" id="PTHR43428:SF1">
    <property type="entry name" value="ARSENATE REDUCTASE"/>
    <property type="match status" value="1"/>
</dbReference>
<evidence type="ECO:0000313" key="3">
    <source>
        <dbReference type="EMBL" id="ABY34552.1"/>
    </source>
</evidence>
<dbReference type="KEGG" id="cau:Caur_1324"/>
<keyword evidence="1" id="KW-0059">Arsenical resistance</keyword>
<evidence type="ECO:0000256" key="1">
    <source>
        <dbReference type="ARBA" id="ARBA00022849"/>
    </source>
</evidence>
<dbReference type="Pfam" id="PF01451">
    <property type="entry name" value="LMWPc"/>
    <property type="match status" value="1"/>
</dbReference>
<dbReference type="InterPro" id="IPR036196">
    <property type="entry name" value="Ptyr_pPase_sf"/>
</dbReference>
<dbReference type="CDD" id="cd00090">
    <property type="entry name" value="HTH_ARSR"/>
    <property type="match status" value="1"/>
</dbReference>
<dbReference type="eggNOG" id="COG0394">
    <property type="taxonomic scope" value="Bacteria"/>
</dbReference>
<dbReference type="GO" id="GO:0046685">
    <property type="term" value="P:response to arsenic-containing substance"/>
    <property type="evidence" value="ECO:0007669"/>
    <property type="project" value="UniProtKB-KW"/>
</dbReference>
<gene>
    <name evidence="3" type="ordered locus">Caur_1324</name>
</gene>
<organism evidence="3 4">
    <name type="scientific">Chloroflexus aurantiacus (strain ATCC 29366 / DSM 635 / J-10-fl)</name>
    <dbReference type="NCBI Taxonomy" id="324602"/>
    <lineage>
        <taxon>Bacteria</taxon>
        <taxon>Bacillati</taxon>
        <taxon>Chloroflexota</taxon>
        <taxon>Chloroflexia</taxon>
        <taxon>Chloroflexales</taxon>
        <taxon>Chloroflexineae</taxon>
        <taxon>Chloroflexaceae</taxon>
        <taxon>Chloroflexus</taxon>
    </lineage>
</organism>
<dbReference type="InterPro" id="IPR036390">
    <property type="entry name" value="WH_DNA-bd_sf"/>
</dbReference>
<proteinExistence type="predicted"/>
<dbReference type="PROSITE" id="PS50987">
    <property type="entry name" value="HTH_ARSR_2"/>
    <property type="match status" value="1"/>
</dbReference>
<dbReference type="GO" id="GO:0003700">
    <property type="term" value="F:DNA-binding transcription factor activity"/>
    <property type="evidence" value="ECO:0007669"/>
    <property type="project" value="InterPro"/>
</dbReference>
<dbReference type="InParanoid" id="A9W9R6"/>
<dbReference type="InterPro" id="IPR001845">
    <property type="entry name" value="HTH_ArsR_DNA-bd_dom"/>
</dbReference>
<dbReference type="Proteomes" id="UP000002008">
    <property type="component" value="Chromosome"/>
</dbReference>
<protein>
    <submittedName>
        <fullName evidence="3">Low molecular weight phosphotyrosine protein phosphatase</fullName>
    </submittedName>
</protein>
<dbReference type="SMART" id="SM00418">
    <property type="entry name" value="HTH_ARSR"/>
    <property type="match status" value="1"/>
</dbReference>
<dbReference type="EnsemblBacteria" id="ABY34552">
    <property type="protein sequence ID" value="ABY34552"/>
    <property type="gene ID" value="Caur_1324"/>
</dbReference>
<dbReference type="PATRIC" id="fig|324602.8.peg.1514"/>
<dbReference type="SMART" id="SM00226">
    <property type="entry name" value="LMWPc"/>
    <property type="match status" value="1"/>
</dbReference>
<name>A9W9R6_CHLAA</name>
<reference evidence="4" key="1">
    <citation type="journal article" date="2011" name="BMC Genomics">
        <title>Complete genome sequence of the filamentous anoxygenic phototrophic bacterium Chloroflexus aurantiacus.</title>
        <authorList>
            <person name="Tang K.H."/>
            <person name="Barry K."/>
            <person name="Chertkov O."/>
            <person name="Dalin E."/>
            <person name="Han C.S."/>
            <person name="Hauser L.J."/>
            <person name="Honchak B.M."/>
            <person name="Karbach L.E."/>
            <person name="Land M.L."/>
            <person name="Lapidus A."/>
            <person name="Larimer F.W."/>
            <person name="Mikhailova N."/>
            <person name="Pitluck S."/>
            <person name="Pierson B.K."/>
            <person name="Blankenship R.E."/>
        </authorList>
    </citation>
    <scope>NUCLEOTIDE SEQUENCE [LARGE SCALE GENOMIC DNA]</scope>
    <source>
        <strain evidence="4">ATCC 29366 / DSM 635 / J-10-fl</strain>
    </source>
</reference>
<dbReference type="RefSeq" id="WP_012257208.1">
    <property type="nucleotide sequence ID" value="NC_010175.1"/>
</dbReference>
<dbReference type="Pfam" id="PF01022">
    <property type="entry name" value="HTH_5"/>
    <property type="match status" value="1"/>
</dbReference>
<dbReference type="AlphaFoldDB" id="A9W9R6"/>
<dbReference type="EMBL" id="CP000909">
    <property type="protein sequence ID" value="ABY34552.1"/>
    <property type="molecule type" value="Genomic_DNA"/>
</dbReference>
<dbReference type="STRING" id="324602.Caur_1324"/>
<accession>A9W9R6</accession>
<dbReference type="FunCoup" id="A9W9R6">
    <property type="interactions" value="159"/>
</dbReference>
<dbReference type="PANTHER" id="PTHR43428">
    <property type="entry name" value="ARSENATE REDUCTASE"/>
    <property type="match status" value="1"/>
</dbReference>
<dbReference type="NCBIfam" id="NF033788">
    <property type="entry name" value="HTH_metalloreg"/>
    <property type="match status" value="1"/>
</dbReference>
<sequence>MNSQPSSSALNGLRLLTDETRWKIIQSLRDSDRQVSELVTTLGLAQNLVSYHLHVLRQAGLVRAHRSDADGRVVYYSLDLAAMAALLTGIGDELALPGTRPLELPAVKVAFLCRANSARSQIAEAWLRVLSDGQVQAMSAGTHPQAVHPLAITVMAEVGIPIDQQVSKSITMIIDQRPDLIVTVCDIAREECPVWPEAARHIHWSVADPVAIQGTADQRHAAFVAAREELRERVRGLLALLPRWFGGGASHDT</sequence>
<dbReference type="eggNOG" id="COG0640">
    <property type="taxonomic scope" value="Bacteria"/>
</dbReference>
<dbReference type="SUPFAM" id="SSF46785">
    <property type="entry name" value="Winged helix' DNA-binding domain"/>
    <property type="match status" value="1"/>
</dbReference>
<dbReference type="PRINTS" id="PR00778">
    <property type="entry name" value="HTHARSR"/>
</dbReference>
<dbReference type="InterPro" id="IPR011991">
    <property type="entry name" value="ArsR-like_HTH"/>
</dbReference>
<dbReference type="InterPro" id="IPR036388">
    <property type="entry name" value="WH-like_DNA-bd_sf"/>
</dbReference>
<keyword evidence="4" id="KW-1185">Reference proteome</keyword>
<dbReference type="CDD" id="cd16345">
    <property type="entry name" value="LMWP_ArsC"/>
    <property type="match status" value="1"/>
</dbReference>
<dbReference type="HOGENOM" id="CLU_081551_1_0_0"/>
<dbReference type="Gene3D" id="1.10.10.10">
    <property type="entry name" value="Winged helix-like DNA-binding domain superfamily/Winged helix DNA-binding domain"/>
    <property type="match status" value="1"/>
</dbReference>